<name>A0AA41ZA58_9HYPH</name>
<dbReference type="EMBL" id="JAMOIM010000165">
    <property type="protein sequence ID" value="MCW6513298.1"/>
    <property type="molecule type" value="Genomic_DNA"/>
</dbReference>
<dbReference type="Proteomes" id="UP001165667">
    <property type="component" value="Unassembled WGS sequence"/>
</dbReference>
<evidence type="ECO:0000313" key="2">
    <source>
        <dbReference type="EMBL" id="MCW6513298.1"/>
    </source>
</evidence>
<accession>A0AA41ZA58</accession>
<sequence length="219" mass="24597">MPLHRQVQILAGQGVNLDRATLALWVKRVAWWLTPLYDLQLRKIHGYPRIFCDETRAPVLEKGRKRVRIHQFWAHAVDDRPWNGPASPAVAYIFAKSRGHREIKSQLANYQGVVQVDAYSAYTALAKAGRSPGPIKLAFCMAHARRQFTDVYKKTQSAVARDAIERFAKIYAIEAEIRGTSAAYRCQVRQAKTVPLVSDLKVALEAALTEISSKSALAK</sequence>
<proteinExistence type="predicted"/>
<gene>
    <name evidence="2" type="ORF">M8523_36355</name>
</gene>
<reference evidence="2" key="1">
    <citation type="submission" date="2022-05" db="EMBL/GenBank/DDBJ databases">
        <authorList>
            <person name="Pankratov T."/>
        </authorList>
    </citation>
    <scope>NUCLEOTIDE SEQUENCE</scope>
    <source>
        <strain evidence="2">BP6-180914</strain>
    </source>
</reference>
<dbReference type="InterPro" id="IPR004291">
    <property type="entry name" value="Transposase_IS66_central"/>
</dbReference>
<dbReference type="PANTHER" id="PTHR33678:SF1">
    <property type="entry name" value="BLL1576 PROTEIN"/>
    <property type="match status" value="1"/>
</dbReference>
<dbReference type="PANTHER" id="PTHR33678">
    <property type="entry name" value="BLL1576 PROTEIN"/>
    <property type="match status" value="1"/>
</dbReference>
<feature type="domain" description="Transposase IS66 central" evidence="1">
    <location>
        <begin position="1"/>
        <end position="219"/>
    </location>
</feature>
<dbReference type="AlphaFoldDB" id="A0AA41ZA58"/>
<comment type="caution">
    <text evidence="2">The sequence shown here is derived from an EMBL/GenBank/DDBJ whole genome shotgun (WGS) entry which is preliminary data.</text>
</comment>
<dbReference type="RefSeq" id="WP_282589670.1">
    <property type="nucleotide sequence ID" value="NZ_JAMOIM010000165.1"/>
</dbReference>
<organism evidence="2 3">
    <name type="scientific">Lichenifustis flavocetrariae</name>
    <dbReference type="NCBI Taxonomy" id="2949735"/>
    <lineage>
        <taxon>Bacteria</taxon>
        <taxon>Pseudomonadati</taxon>
        <taxon>Pseudomonadota</taxon>
        <taxon>Alphaproteobacteria</taxon>
        <taxon>Hyphomicrobiales</taxon>
        <taxon>Lichenihabitantaceae</taxon>
        <taxon>Lichenifustis</taxon>
    </lineage>
</organism>
<protein>
    <submittedName>
        <fullName evidence="2">IS66 family transposase</fullName>
    </submittedName>
</protein>
<evidence type="ECO:0000259" key="1">
    <source>
        <dbReference type="Pfam" id="PF03050"/>
    </source>
</evidence>
<dbReference type="InterPro" id="IPR052344">
    <property type="entry name" value="Transposase-related"/>
</dbReference>
<keyword evidence="3" id="KW-1185">Reference proteome</keyword>
<dbReference type="Pfam" id="PF03050">
    <property type="entry name" value="DDE_Tnp_IS66"/>
    <property type="match status" value="1"/>
</dbReference>
<feature type="non-terminal residue" evidence="2">
    <location>
        <position position="219"/>
    </location>
</feature>
<evidence type="ECO:0000313" key="3">
    <source>
        <dbReference type="Proteomes" id="UP001165667"/>
    </source>
</evidence>